<dbReference type="AlphaFoldDB" id="A0A511NGS9"/>
<comment type="caution">
    <text evidence="5">The sequence shown here is derived from an EMBL/GenBank/DDBJ whole genome shotgun (WGS) entry which is preliminary data.</text>
</comment>
<dbReference type="RefSeq" id="WP_019976614.1">
    <property type="nucleotide sequence ID" value="NZ_BJXC01000011.1"/>
</dbReference>
<dbReference type="InterPro" id="IPR052781">
    <property type="entry name" value="Cys_protease_inhibitor_I42"/>
</dbReference>
<dbReference type="SUPFAM" id="SSF141066">
    <property type="entry name" value="ICP-like"/>
    <property type="match status" value="1"/>
</dbReference>
<keyword evidence="3" id="KW-0732">Signal</keyword>
<keyword evidence="2" id="KW-0789">Thiol protease inhibitor</keyword>
<dbReference type="GO" id="GO:0004869">
    <property type="term" value="F:cysteine-type endopeptidase inhibitor activity"/>
    <property type="evidence" value="ECO:0007669"/>
    <property type="project" value="UniProtKB-KW"/>
</dbReference>
<reference evidence="5 6" key="1">
    <citation type="submission" date="2019-07" db="EMBL/GenBank/DDBJ databases">
        <title>Whole genome shotgun sequence of Empedobacter brevis NBRC 14943.</title>
        <authorList>
            <person name="Hosoyama A."/>
            <person name="Uohara A."/>
            <person name="Ohji S."/>
            <person name="Ichikawa N."/>
        </authorList>
    </citation>
    <scope>NUCLEOTIDE SEQUENCE [LARGE SCALE GENOMIC DNA]</scope>
    <source>
        <strain evidence="5 6">NBRC 14943</strain>
    </source>
</reference>
<protein>
    <recommendedName>
        <fullName evidence="4">Proteinase inhibitor I42 chagasin domain-containing protein</fullName>
    </recommendedName>
</protein>
<evidence type="ECO:0000256" key="2">
    <source>
        <dbReference type="ARBA" id="ARBA00022704"/>
    </source>
</evidence>
<keyword evidence="1" id="KW-0646">Protease inhibitor</keyword>
<dbReference type="Gene3D" id="2.60.40.2020">
    <property type="match status" value="1"/>
</dbReference>
<evidence type="ECO:0000256" key="3">
    <source>
        <dbReference type="SAM" id="SignalP"/>
    </source>
</evidence>
<feature type="signal peptide" evidence="3">
    <location>
        <begin position="1"/>
        <end position="19"/>
    </location>
</feature>
<evidence type="ECO:0000313" key="6">
    <source>
        <dbReference type="Proteomes" id="UP000321245"/>
    </source>
</evidence>
<keyword evidence="6" id="KW-1185">Reference proteome</keyword>
<dbReference type="InterPro" id="IPR036331">
    <property type="entry name" value="Chagasin-like_sf"/>
</dbReference>
<dbReference type="OrthoDB" id="48736at2"/>
<dbReference type="PROSITE" id="PS51257">
    <property type="entry name" value="PROKAR_LIPOPROTEIN"/>
    <property type="match status" value="1"/>
</dbReference>
<dbReference type="PANTHER" id="PTHR36530">
    <property type="entry name" value="INHIBITOR OF CYSTEINE PEPTIDASE"/>
    <property type="match status" value="1"/>
</dbReference>
<proteinExistence type="predicted"/>
<dbReference type="InterPro" id="IPR018990">
    <property type="entry name" value="Prot_inh_I42_chagasin"/>
</dbReference>
<sequence length="131" mass="14387">MIKKSLLIIGSITLLSACATSTSNEKTINLDTIENERTINLNVGDQVKLEVTANPSTGYDWFTSEAEDCSVKIVNKSNVRNQQEGIVGAPGKNIYTVKAGKKGECTIQFDYKRGWENVAPSNTKQITFNVK</sequence>
<dbReference type="STRING" id="1218108.GCA_000382425_03144"/>
<feature type="chain" id="PRO_5021927851" description="Proteinase inhibitor I42 chagasin domain-containing protein" evidence="3">
    <location>
        <begin position="20"/>
        <end position="131"/>
    </location>
</feature>
<feature type="domain" description="Proteinase inhibitor I42 chagasin" evidence="4">
    <location>
        <begin position="40"/>
        <end position="130"/>
    </location>
</feature>
<dbReference type="PANTHER" id="PTHR36530:SF1">
    <property type="entry name" value="AMOEBIASIN-1"/>
    <property type="match status" value="1"/>
</dbReference>
<name>A0A511NGS9_9FLAO</name>
<dbReference type="Pfam" id="PF09394">
    <property type="entry name" value="Inhibitor_I42"/>
    <property type="match status" value="1"/>
</dbReference>
<gene>
    <name evidence="5" type="ORF">EB1_18030</name>
</gene>
<evidence type="ECO:0000259" key="4">
    <source>
        <dbReference type="Pfam" id="PF09394"/>
    </source>
</evidence>
<dbReference type="Proteomes" id="UP000321245">
    <property type="component" value="Unassembled WGS sequence"/>
</dbReference>
<evidence type="ECO:0000313" key="5">
    <source>
        <dbReference type="EMBL" id="GEM52013.1"/>
    </source>
</evidence>
<dbReference type="EMBL" id="BJXC01000011">
    <property type="protein sequence ID" value="GEM52013.1"/>
    <property type="molecule type" value="Genomic_DNA"/>
</dbReference>
<dbReference type="GeneID" id="84651194"/>
<evidence type="ECO:0000256" key="1">
    <source>
        <dbReference type="ARBA" id="ARBA00022690"/>
    </source>
</evidence>
<accession>A0A511NGS9</accession>
<organism evidence="5 6">
    <name type="scientific">Empedobacter brevis NBRC 14943 = ATCC 43319</name>
    <dbReference type="NCBI Taxonomy" id="1218108"/>
    <lineage>
        <taxon>Bacteria</taxon>
        <taxon>Pseudomonadati</taxon>
        <taxon>Bacteroidota</taxon>
        <taxon>Flavobacteriia</taxon>
        <taxon>Flavobacteriales</taxon>
        <taxon>Weeksellaceae</taxon>
        <taxon>Empedobacter</taxon>
    </lineage>
</organism>